<dbReference type="InterPro" id="IPR011676">
    <property type="entry name" value="DUF1618"/>
</dbReference>
<protein>
    <recommendedName>
        <fullName evidence="1">DUF1618 domain-containing protein</fullName>
    </recommendedName>
</protein>
<organism evidence="2 3">
    <name type="scientific">Triticum turgidum subsp. durum</name>
    <name type="common">Durum wheat</name>
    <name type="synonym">Triticum durum</name>
    <dbReference type="NCBI Taxonomy" id="4567"/>
    <lineage>
        <taxon>Eukaryota</taxon>
        <taxon>Viridiplantae</taxon>
        <taxon>Streptophyta</taxon>
        <taxon>Embryophyta</taxon>
        <taxon>Tracheophyta</taxon>
        <taxon>Spermatophyta</taxon>
        <taxon>Magnoliopsida</taxon>
        <taxon>Liliopsida</taxon>
        <taxon>Poales</taxon>
        <taxon>Poaceae</taxon>
        <taxon>BOP clade</taxon>
        <taxon>Pooideae</taxon>
        <taxon>Triticodae</taxon>
        <taxon>Triticeae</taxon>
        <taxon>Triticinae</taxon>
        <taxon>Triticum</taxon>
    </lineage>
</organism>
<dbReference type="PANTHER" id="PTHR33074:SF14">
    <property type="entry name" value="DUF1618 DOMAIN-CONTAINING PROTEIN"/>
    <property type="match status" value="1"/>
</dbReference>
<gene>
    <name evidence="2" type="ORF">TRITD_1Bv1G111860</name>
</gene>
<keyword evidence="3" id="KW-1185">Reference proteome</keyword>
<dbReference type="Gramene" id="TRITD1Bv1G111860.1">
    <property type="protein sequence ID" value="TRITD1Bv1G111860.1"/>
    <property type="gene ID" value="TRITD1Bv1G111860"/>
</dbReference>
<feature type="domain" description="DUF1618" evidence="1">
    <location>
        <begin position="290"/>
        <end position="423"/>
    </location>
</feature>
<proteinExistence type="predicted"/>
<dbReference type="PANTHER" id="PTHR33074">
    <property type="entry name" value="EXPRESSED PROTEIN-RELATED"/>
    <property type="match status" value="1"/>
</dbReference>
<sequence length="524" mass="58399">MGFPGPSAPLRGRKNIYRTKKKNKSIVALKEIKQANPSLSGDSLHQFTFAAAAARPAMASTSTTLPDWLMLDRFVFWSENFTFPKDADSTLATGTNSMDKKFQICFKLVEPPEVSRLFLQMDEGLSQSHSFDIIAAHRAAVLLQMSYPILVPGYENIIPMIDYFLYYTAGGGSPPSLQRLPPLDGTIAQVQDQIKASADVMTNQFLRRLKCLDLGVLCRGEDEVAVAQLEITESGAPPKLQVLCPSISRSWEVKHPPIVPCDDVKEFDLEEVFKNFDAHTVIPFKSYLCWVDYSFGILFCDVFNESPKLLYLELPAKLPILWAGHKGRAWVEAYHTVGVTAGEVMKFVKVVDGNDEFFETTEPASDDFTITSWALITESNSVMKWKQDASIRSSEIGFGGLTHLPRTPLEYPVISMYEPSIIYFMIGHDQASYMYNKVWIVAIDISNGKVKSSSAYINGTEQVGDLCADEALYFAKEKPQVYSTFLPAEFSKHLNLLGTRTGLLQGGCDQAIGIAVPEKKRKLM</sequence>
<dbReference type="OMA" id="HQFTFAA"/>
<evidence type="ECO:0000259" key="1">
    <source>
        <dbReference type="Pfam" id="PF07762"/>
    </source>
</evidence>
<dbReference type="Pfam" id="PF07762">
    <property type="entry name" value="DUF1618"/>
    <property type="match status" value="1"/>
</dbReference>
<dbReference type="EMBL" id="LT934112">
    <property type="protein sequence ID" value="VAH16908.1"/>
    <property type="molecule type" value="Genomic_DNA"/>
</dbReference>
<evidence type="ECO:0000313" key="2">
    <source>
        <dbReference type="EMBL" id="VAH16908.1"/>
    </source>
</evidence>
<reference evidence="2 3" key="1">
    <citation type="submission" date="2017-09" db="EMBL/GenBank/DDBJ databases">
        <authorList>
            <consortium name="International Durum Wheat Genome Sequencing Consortium (IDWGSC)"/>
            <person name="Milanesi L."/>
        </authorList>
    </citation>
    <scope>NUCLEOTIDE SEQUENCE [LARGE SCALE GENOMIC DNA]</scope>
    <source>
        <strain evidence="3">cv. Svevo</strain>
    </source>
</reference>
<dbReference type="Proteomes" id="UP000324705">
    <property type="component" value="Chromosome 1B"/>
</dbReference>
<evidence type="ECO:0000313" key="3">
    <source>
        <dbReference type="Proteomes" id="UP000324705"/>
    </source>
</evidence>
<name>A0A9R0QST1_TRITD</name>
<dbReference type="AlphaFoldDB" id="A0A9R0QST1"/>
<accession>A0A9R0QST1</accession>